<organism evidence="1 2">
    <name type="scientific">Oikopleura dioica</name>
    <name type="common">Tunicate</name>
    <dbReference type="NCBI Taxonomy" id="34765"/>
    <lineage>
        <taxon>Eukaryota</taxon>
        <taxon>Metazoa</taxon>
        <taxon>Chordata</taxon>
        <taxon>Tunicata</taxon>
        <taxon>Appendicularia</taxon>
        <taxon>Copelata</taxon>
        <taxon>Oikopleuridae</taxon>
        <taxon>Oikopleura</taxon>
    </lineage>
</organism>
<evidence type="ECO:0000313" key="2">
    <source>
        <dbReference type="Proteomes" id="UP001158576"/>
    </source>
</evidence>
<keyword evidence="2" id="KW-1185">Reference proteome</keyword>
<gene>
    <name evidence="1" type="ORF">OKIOD_LOCUS10958</name>
</gene>
<name>A0ABN7SQB6_OIKDI</name>
<proteinExistence type="predicted"/>
<protein>
    <submittedName>
        <fullName evidence="1">Oidioi.mRNA.OKI2018_I69.chr1.g2193.t1.cds</fullName>
    </submittedName>
</protein>
<dbReference type="PANTHER" id="PTHR28037">
    <property type="entry name" value="ALCOHOL O-ACETYLTRANSFERASE 1-RELATED"/>
    <property type="match status" value="1"/>
</dbReference>
<accession>A0ABN7SQB6</accession>
<dbReference type="EMBL" id="OU015566">
    <property type="protein sequence ID" value="CAG5105515.1"/>
    <property type="molecule type" value="Genomic_DNA"/>
</dbReference>
<dbReference type="Proteomes" id="UP001158576">
    <property type="component" value="Chromosome 1"/>
</dbReference>
<sequence length="400" mass="46054">MTKRGLSGIENELNDAGATVCFASIIELHEALAHDRMSDAWKKTRSTEPFLRSRSEDKFVTTVPLVSCQGPIFIENENFHQFFKEASNCSYDEMNKSAVPADLLVVSDPKTAHSVGLIIRLPHSPLRDEQKKAFLERYHGEIINFKNVVPHHKYEERPVKFFKSQSKPVEYEVTCGKGSLSAPKRLLEFCRQHGITIGTYLIASIAFINSKMTGDASKELKMDVDYNLRDRFPKKLGKTTVACYIGWPSLKPEAELNETLLQTAQKASRNIKSQIENHEHHMWREIEDLWEEHEEEYQKVSYRNNGITSSINFSNVGRYPFGINYDVSKVRELYCTGHSWGAWFEYCILFQTTDRICITVSHLSTKEHNEAAQNYVEKLIEFTESPQSFAELTLEKYMNE</sequence>
<reference evidence="1 2" key="1">
    <citation type="submission" date="2021-04" db="EMBL/GenBank/DDBJ databases">
        <authorList>
            <person name="Bliznina A."/>
        </authorList>
    </citation>
    <scope>NUCLEOTIDE SEQUENCE [LARGE SCALE GENOMIC DNA]</scope>
</reference>
<evidence type="ECO:0000313" key="1">
    <source>
        <dbReference type="EMBL" id="CAG5105515.1"/>
    </source>
</evidence>
<dbReference type="SUPFAM" id="SSF52777">
    <property type="entry name" value="CoA-dependent acyltransferases"/>
    <property type="match status" value="1"/>
</dbReference>
<dbReference type="InterPro" id="IPR052058">
    <property type="entry name" value="Alcohol_O-acetyltransferase"/>
</dbReference>
<dbReference type="PANTHER" id="PTHR28037:SF1">
    <property type="entry name" value="ALCOHOL O-ACETYLTRANSFERASE 1-RELATED"/>
    <property type="match status" value="1"/>
</dbReference>